<reference evidence="5 6" key="1">
    <citation type="journal article" date="2016" name="Nat. Commun.">
        <title>Ectomycorrhizal ecology is imprinted in the genome of the dominant symbiotic fungus Cenococcum geophilum.</title>
        <authorList>
            <consortium name="DOE Joint Genome Institute"/>
            <person name="Peter M."/>
            <person name="Kohler A."/>
            <person name="Ohm R.A."/>
            <person name="Kuo A."/>
            <person name="Krutzmann J."/>
            <person name="Morin E."/>
            <person name="Arend M."/>
            <person name="Barry K.W."/>
            <person name="Binder M."/>
            <person name="Choi C."/>
            <person name="Clum A."/>
            <person name="Copeland A."/>
            <person name="Grisel N."/>
            <person name="Haridas S."/>
            <person name="Kipfer T."/>
            <person name="LaButti K."/>
            <person name="Lindquist E."/>
            <person name="Lipzen A."/>
            <person name="Maire R."/>
            <person name="Meier B."/>
            <person name="Mihaltcheva S."/>
            <person name="Molinier V."/>
            <person name="Murat C."/>
            <person name="Poggeler S."/>
            <person name="Quandt C.A."/>
            <person name="Sperisen C."/>
            <person name="Tritt A."/>
            <person name="Tisserant E."/>
            <person name="Crous P.W."/>
            <person name="Henrissat B."/>
            <person name="Nehls U."/>
            <person name="Egli S."/>
            <person name="Spatafora J.W."/>
            <person name="Grigoriev I.V."/>
            <person name="Martin F.M."/>
        </authorList>
    </citation>
    <scope>NUCLEOTIDE SEQUENCE [LARGE SCALE GENOMIC DNA]</scope>
    <source>
        <strain evidence="5 6">CBS 459.81</strain>
    </source>
</reference>
<dbReference type="GO" id="GO:0006487">
    <property type="term" value="P:protein N-linked glycosylation"/>
    <property type="evidence" value="ECO:0007669"/>
    <property type="project" value="TreeGrafter"/>
</dbReference>
<keyword evidence="6" id="KW-1185">Reference proteome</keyword>
<evidence type="ECO:0000256" key="1">
    <source>
        <dbReference type="ARBA" id="ARBA00005664"/>
    </source>
</evidence>
<dbReference type="Proteomes" id="UP000250266">
    <property type="component" value="Unassembled WGS sequence"/>
</dbReference>
<dbReference type="GO" id="GO:0000139">
    <property type="term" value="C:Golgi membrane"/>
    <property type="evidence" value="ECO:0007669"/>
    <property type="project" value="TreeGrafter"/>
</dbReference>
<protein>
    <submittedName>
        <fullName evidence="5">Glycosyltransferase family 34 protein</fullName>
    </submittedName>
</protein>
<keyword evidence="4" id="KW-0812">Transmembrane</keyword>
<keyword evidence="3 5" id="KW-0808">Transferase</keyword>
<keyword evidence="4" id="KW-1133">Transmembrane helix</keyword>
<dbReference type="InterPro" id="IPR029044">
    <property type="entry name" value="Nucleotide-diphossugar_trans"/>
</dbReference>
<keyword evidence="2" id="KW-0328">Glycosyltransferase</keyword>
<sequence length="287" mass="33209">MLTRKFHIPPITGTILLLALVYFLWQIHWTGPTHSGHPVHTNPWSGGSTAGGRHQRIAIITFITDQKSYIHLSLKNKAHYVKRHGYDLIVDYESHSTRGTTWLKFDMVERLINANQHDWIWWMDFDTLITNTTIKVEDIINESLANSTAPADVDFLVTNDCNGLNDGSFIVRSHSRSIFFLNHIRDLHDREQRKGNSLNDQESMRDFLKSEDALVRHAHRVPQWMLNAFPEEIKCYDDYNRGWEKGAFLVHFAGAWAHVEGDDPTGELMRKYEGEVIWGPDLDEGFL</sequence>
<dbReference type="GO" id="GO:0016757">
    <property type="term" value="F:glycosyltransferase activity"/>
    <property type="evidence" value="ECO:0007669"/>
    <property type="project" value="UniProtKB-KW"/>
</dbReference>
<keyword evidence="4" id="KW-0472">Membrane</keyword>
<dbReference type="PANTHER" id="PTHR31306">
    <property type="entry name" value="ALPHA-1,6-MANNOSYLTRANSFERASE MNN11-RELATED"/>
    <property type="match status" value="1"/>
</dbReference>
<dbReference type="AlphaFoldDB" id="A0A8E2E278"/>
<dbReference type="Gene3D" id="3.90.550.10">
    <property type="entry name" value="Spore Coat Polysaccharide Biosynthesis Protein SpsA, Chain A"/>
    <property type="match status" value="1"/>
</dbReference>
<evidence type="ECO:0000256" key="3">
    <source>
        <dbReference type="ARBA" id="ARBA00022679"/>
    </source>
</evidence>
<feature type="transmembrane region" description="Helical" evidence="4">
    <location>
        <begin position="6"/>
        <end position="25"/>
    </location>
</feature>
<gene>
    <name evidence="5" type="ORF">K432DRAFT_446294</name>
</gene>
<dbReference type="PANTHER" id="PTHR31306:SF5">
    <property type="entry name" value="ALPHA-1,6-MANNOSYLTRANSFERASE MNN10-RELATED"/>
    <property type="match status" value="1"/>
</dbReference>
<dbReference type="Pfam" id="PF05637">
    <property type="entry name" value="Glyco_transf_34"/>
    <property type="match status" value="2"/>
</dbReference>
<evidence type="ECO:0000256" key="4">
    <source>
        <dbReference type="SAM" id="Phobius"/>
    </source>
</evidence>
<accession>A0A8E2E278</accession>
<evidence type="ECO:0000256" key="2">
    <source>
        <dbReference type="ARBA" id="ARBA00022676"/>
    </source>
</evidence>
<organism evidence="5 6">
    <name type="scientific">Lepidopterella palustris CBS 459.81</name>
    <dbReference type="NCBI Taxonomy" id="1314670"/>
    <lineage>
        <taxon>Eukaryota</taxon>
        <taxon>Fungi</taxon>
        <taxon>Dikarya</taxon>
        <taxon>Ascomycota</taxon>
        <taxon>Pezizomycotina</taxon>
        <taxon>Dothideomycetes</taxon>
        <taxon>Pleosporomycetidae</taxon>
        <taxon>Mytilinidiales</taxon>
        <taxon>Argynnaceae</taxon>
        <taxon>Lepidopterella</taxon>
    </lineage>
</organism>
<dbReference type="SUPFAM" id="SSF53448">
    <property type="entry name" value="Nucleotide-diphospho-sugar transferases"/>
    <property type="match status" value="1"/>
</dbReference>
<evidence type="ECO:0000313" key="6">
    <source>
        <dbReference type="Proteomes" id="UP000250266"/>
    </source>
</evidence>
<dbReference type="EMBL" id="KV745248">
    <property type="protein sequence ID" value="OCK76036.1"/>
    <property type="molecule type" value="Genomic_DNA"/>
</dbReference>
<dbReference type="OrthoDB" id="205108at2759"/>
<comment type="similarity">
    <text evidence="1">Belongs to the glycosyltransferase 34 family.</text>
</comment>
<name>A0A8E2E278_9PEZI</name>
<evidence type="ECO:0000313" key="5">
    <source>
        <dbReference type="EMBL" id="OCK76036.1"/>
    </source>
</evidence>
<dbReference type="InterPro" id="IPR008630">
    <property type="entry name" value="Glyco_trans_34"/>
</dbReference>
<proteinExistence type="inferred from homology"/>